<proteinExistence type="predicted"/>
<dbReference type="GO" id="GO:0004519">
    <property type="term" value="F:endonuclease activity"/>
    <property type="evidence" value="ECO:0007669"/>
    <property type="project" value="UniProtKB-KW"/>
</dbReference>
<keyword evidence="2" id="KW-0378">Hydrolase</keyword>
<dbReference type="InterPro" id="IPR003615">
    <property type="entry name" value="HNH_nuc"/>
</dbReference>
<protein>
    <submittedName>
        <fullName evidence="2">HNH endonuclease bacteriophage, HNH Endonuclease, DNA.52A</fullName>
    </submittedName>
</protein>
<dbReference type="EMBL" id="BK016153">
    <property type="protein sequence ID" value="DAF98692.1"/>
    <property type="molecule type" value="Genomic_DNA"/>
</dbReference>
<keyword evidence="2" id="KW-0540">Nuclease</keyword>
<feature type="compositionally biased region" description="Basic and acidic residues" evidence="1">
    <location>
        <begin position="124"/>
        <end position="136"/>
    </location>
</feature>
<sequence>MGHMTWATSNRRTRLPKNWNQLRKQILQTTNGKCAGLATPGWGTGYWVEGPQDTPYAGPRWHHTNCTTHATDIDHIQRGDLNNPDNLQPLCHTCHASKTTAEVRAIHARKTRMRTRPTPQHPCDFQRKKTKQNEKQKRNKTSETPTETREHEI</sequence>
<dbReference type="Gene3D" id="1.10.30.50">
    <property type="match status" value="1"/>
</dbReference>
<name>A0A8S5UW82_9CAUD</name>
<evidence type="ECO:0000313" key="2">
    <source>
        <dbReference type="EMBL" id="DAF98692.1"/>
    </source>
</evidence>
<dbReference type="CDD" id="cd00085">
    <property type="entry name" value="HNHc"/>
    <property type="match status" value="1"/>
</dbReference>
<keyword evidence="2" id="KW-0255">Endonuclease</keyword>
<accession>A0A8S5UW82</accession>
<feature type="region of interest" description="Disordered" evidence="1">
    <location>
        <begin position="109"/>
        <end position="153"/>
    </location>
</feature>
<evidence type="ECO:0000256" key="1">
    <source>
        <dbReference type="SAM" id="MobiDB-lite"/>
    </source>
</evidence>
<reference evidence="2" key="1">
    <citation type="journal article" date="2021" name="Proc. Natl. Acad. Sci. U.S.A.">
        <title>A Catalog of Tens of Thousands of Viruses from Human Metagenomes Reveals Hidden Associations with Chronic Diseases.</title>
        <authorList>
            <person name="Tisza M.J."/>
            <person name="Buck C.B."/>
        </authorList>
    </citation>
    <scope>NUCLEOTIDE SEQUENCE</scope>
    <source>
        <strain evidence="2">CtgaU3</strain>
    </source>
</reference>
<organism evidence="2">
    <name type="scientific">Siphoviridae sp. ctgaU3</name>
    <dbReference type="NCBI Taxonomy" id="2825609"/>
    <lineage>
        <taxon>Viruses</taxon>
        <taxon>Duplodnaviria</taxon>
        <taxon>Heunggongvirae</taxon>
        <taxon>Uroviricota</taxon>
        <taxon>Caudoviricetes</taxon>
    </lineage>
</organism>